<sequence>MPFLVDATQLRYAISVITPHLSPDQDDLPILTHALVQFTGTDMWLYATDRFTMGAYHLQPARDSQPTGAPYQLTLSHLDLRLIRRLAADPDVHQLTLDAVHPDTAPDAGRGTEWILEVNAGRYRSPINYARPATYPNFRAIMEKSAARTTAVGTLLDAYVSPEYLARFDKLTGPVKLRAAGSHSNDSSRSMPLIVGAGRFVGAIAVISRERVPDQVAFTLPPINQPVAAPNAGLGGGSC</sequence>
<protein>
    <submittedName>
        <fullName evidence="1">Uncharacterized protein</fullName>
    </submittedName>
</protein>
<proteinExistence type="predicted"/>
<evidence type="ECO:0000313" key="2">
    <source>
        <dbReference type="Proteomes" id="UP001500618"/>
    </source>
</evidence>
<keyword evidence="2" id="KW-1185">Reference proteome</keyword>
<dbReference type="Proteomes" id="UP001500618">
    <property type="component" value="Unassembled WGS sequence"/>
</dbReference>
<dbReference type="RefSeq" id="WP_344314156.1">
    <property type="nucleotide sequence ID" value="NZ_BAAANY010000032.1"/>
</dbReference>
<comment type="caution">
    <text evidence="1">The sequence shown here is derived from an EMBL/GenBank/DDBJ whole genome shotgun (WGS) entry which is preliminary data.</text>
</comment>
<accession>A0ABN2ILY4</accession>
<name>A0ABN2ILY4_9ACTN</name>
<reference evidence="1 2" key="1">
    <citation type="journal article" date="2019" name="Int. J. Syst. Evol. Microbiol.">
        <title>The Global Catalogue of Microorganisms (GCM) 10K type strain sequencing project: providing services to taxonomists for standard genome sequencing and annotation.</title>
        <authorList>
            <consortium name="The Broad Institute Genomics Platform"/>
            <consortium name="The Broad Institute Genome Sequencing Center for Infectious Disease"/>
            <person name="Wu L."/>
            <person name="Ma J."/>
        </authorList>
    </citation>
    <scope>NUCLEOTIDE SEQUENCE [LARGE SCALE GENOMIC DNA]</scope>
    <source>
        <strain evidence="1 2">JCM 14718</strain>
    </source>
</reference>
<gene>
    <name evidence="1" type="ORF">GCM10009765_66500</name>
</gene>
<dbReference type="EMBL" id="BAAANY010000032">
    <property type="protein sequence ID" value="GAA1707721.1"/>
    <property type="molecule type" value="Genomic_DNA"/>
</dbReference>
<evidence type="ECO:0000313" key="1">
    <source>
        <dbReference type="EMBL" id="GAA1707721.1"/>
    </source>
</evidence>
<organism evidence="1 2">
    <name type="scientific">Fodinicola feengrottensis</name>
    <dbReference type="NCBI Taxonomy" id="435914"/>
    <lineage>
        <taxon>Bacteria</taxon>
        <taxon>Bacillati</taxon>
        <taxon>Actinomycetota</taxon>
        <taxon>Actinomycetes</taxon>
        <taxon>Mycobacteriales</taxon>
        <taxon>Fodinicola</taxon>
    </lineage>
</organism>
<dbReference type="Gene3D" id="3.10.150.10">
    <property type="entry name" value="DNA Polymerase III, subunit A, domain 2"/>
    <property type="match status" value="1"/>
</dbReference>